<feature type="compositionally biased region" description="Basic and acidic residues" evidence="4">
    <location>
        <begin position="1095"/>
        <end position="1110"/>
    </location>
</feature>
<feature type="compositionally biased region" description="Low complexity" evidence="4">
    <location>
        <begin position="718"/>
        <end position="732"/>
    </location>
</feature>
<feature type="compositionally biased region" description="Basic and acidic residues" evidence="4">
    <location>
        <begin position="933"/>
        <end position="975"/>
    </location>
</feature>
<feature type="compositionally biased region" description="Basic and acidic residues" evidence="4">
    <location>
        <begin position="1200"/>
        <end position="1212"/>
    </location>
</feature>
<feature type="compositionally biased region" description="Polar residues" evidence="4">
    <location>
        <begin position="409"/>
        <end position="438"/>
    </location>
</feature>
<evidence type="ECO:0000259" key="6">
    <source>
        <dbReference type="PROSITE" id="PS51282"/>
    </source>
</evidence>
<dbReference type="EMBL" id="MTYJ01000018">
    <property type="protein sequence ID" value="OQV22252.1"/>
    <property type="molecule type" value="Genomic_DNA"/>
</dbReference>
<feature type="compositionally biased region" description="Basic residues" evidence="4">
    <location>
        <begin position="1189"/>
        <end position="1199"/>
    </location>
</feature>
<feature type="compositionally biased region" description="Polar residues" evidence="4">
    <location>
        <begin position="453"/>
        <end position="465"/>
    </location>
</feature>
<dbReference type="Pfam" id="PF08783">
    <property type="entry name" value="DWNN"/>
    <property type="match status" value="1"/>
</dbReference>
<keyword evidence="1 3" id="KW-0479">Metal-binding</keyword>
<keyword evidence="8" id="KW-1185">Reference proteome</keyword>
<name>A0A1W0X4P3_HYPEX</name>
<dbReference type="PROSITE" id="PS51282">
    <property type="entry name" value="DWNN"/>
    <property type="match status" value="1"/>
</dbReference>
<dbReference type="GO" id="GO:0097505">
    <property type="term" value="C:Rad6-Rad18 complex"/>
    <property type="evidence" value="ECO:0007669"/>
    <property type="project" value="TreeGrafter"/>
</dbReference>
<dbReference type="Gene3D" id="3.30.40.10">
    <property type="entry name" value="Zinc/RING finger domain, C3HC4 (zinc finger)"/>
    <property type="match status" value="1"/>
</dbReference>
<evidence type="ECO:0000313" key="7">
    <source>
        <dbReference type="EMBL" id="OQV22252.1"/>
    </source>
</evidence>
<evidence type="ECO:0000256" key="2">
    <source>
        <dbReference type="ARBA" id="ARBA00022833"/>
    </source>
</evidence>
<feature type="compositionally biased region" description="Low complexity" evidence="4">
    <location>
        <begin position="913"/>
        <end position="925"/>
    </location>
</feature>
<feature type="compositionally biased region" description="Basic residues" evidence="4">
    <location>
        <begin position="1085"/>
        <end position="1094"/>
    </location>
</feature>
<proteinExistence type="predicted"/>
<dbReference type="GO" id="GO:0008270">
    <property type="term" value="F:zinc ion binding"/>
    <property type="evidence" value="ECO:0007669"/>
    <property type="project" value="UniProtKB-KW"/>
</dbReference>
<dbReference type="InterPro" id="IPR001841">
    <property type="entry name" value="Znf_RING"/>
</dbReference>
<feature type="compositionally biased region" description="Basic and acidic residues" evidence="4">
    <location>
        <begin position="625"/>
        <end position="717"/>
    </location>
</feature>
<reference evidence="8" key="1">
    <citation type="submission" date="2017-01" db="EMBL/GenBank/DDBJ databases">
        <title>Comparative genomics of anhydrobiosis in the tardigrade Hypsibius dujardini.</title>
        <authorList>
            <person name="Yoshida Y."/>
            <person name="Koutsovoulos G."/>
            <person name="Laetsch D."/>
            <person name="Stevens L."/>
            <person name="Kumar S."/>
            <person name="Horikawa D."/>
            <person name="Ishino K."/>
            <person name="Komine S."/>
            <person name="Tomita M."/>
            <person name="Blaxter M."/>
            <person name="Arakawa K."/>
        </authorList>
    </citation>
    <scope>NUCLEOTIDE SEQUENCE [LARGE SCALE GENOMIC DNA]</scope>
    <source>
        <strain evidence="8">Z151</strain>
    </source>
</reference>
<feature type="compositionally biased region" description="Basic residues" evidence="4">
    <location>
        <begin position="1221"/>
        <end position="1231"/>
    </location>
</feature>
<dbReference type="Proteomes" id="UP000192578">
    <property type="component" value="Unassembled WGS sequence"/>
</dbReference>
<dbReference type="SUPFAM" id="SSF57850">
    <property type="entry name" value="RING/U-box"/>
    <property type="match status" value="1"/>
</dbReference>
<keyword evidence="2" id="KW-0862">Zinc</keyword>
<feature type="compositionally biased region" description="Basic and acidic residues" evidence="4">
    <location>
        <begin position="759"/>
        <end position="829"/>
    </location>
</feature>
<evidence type="ECO:0000313" key="8">
    <source>
        <dbReference type="Proteomes" id="UP000192578"/>
    </source>
</evidence>
<dbReference type="AlphaFoldDB" id="A0A1W0X4P3"/>
<dbReference type="Gene3D" id="3.10.20.90">
    <property type="entry name" value="Phosphatidylinositol 3-kinase Catalytic Subunit, Chain A, domain 1"/>
    <property type="match status" value="1"/>
</dbReference>
<evidence type="ECO:0008006" key="9">
    <source>
        <dbReference type="Google" id="ProtNLM"/>
    </source>
</evidence>
<dbReference type="GO" id="GO:0003697">
    <property type="term" value="F:single-stranded DNA binding"/>
    <property type="evidence" value="ECO:0007669"/>
    <property type="project" value="InterPro"/>
</dbReference>
<feature type="domain" description="DWNN" evidence="6">
    <location>
        <begin position="8"/>
        <end position="91"/>
    </location>
</feature>
<feature type="compositionally biased region" description="Basic and acidic residues" evidence="4">
    <location>
        <begin position="1046"/>
        <end position="1084"/>
    </location>
</feature>
<feature type="compositionally biased region" description="Basic and acidic residues" evidence="4">
    <location>
        <begin position="735"/>
        <end position="747"/>
    </location>
</feature>
<feature type="compositionally biased region" description="Basic and acidic residues" evidence="4">
    <location>
        <begin position="1121"/>
        <end position="1141"/>
    </location>
</feature>
<comment type="caution">
    <text evidence="7">The sequence shown here is derived from an EMBL/GenBank/DDBJ whole genome shotgun (WGS) entry which is preliminary data.</text>
</comment>
<dbReference type="InterPro" id="IPR039577">
    <property type="entry name" value="Rad18"/>
</dbReference>
<evidence type="ECO:0000256" key="3">
    <source>
        <dbReference type="PROSITE-ProRule" id="PRU00175"/>
    </source>
</evidence>
<dbReference type="GO" id="GO:0006301">
    <property type="term" value="P:DNA damage tolerance"/>
    <property type="evidence" value="ECO:0007669"/>
    <property type="project" value="InterPro"/>
</dbReference>
<dbReference type="CDD" id="cd16620">
    <property type="entry name" value="vRING-HC-C4C4_RBBP6"/>
    <property type="match status" value="1"/>
</dbReference>
<dbReference type="GO" id="GO:0061630">
    <property type="term" value="F:ubiquitin protein ligase activity"/>
    <property type="evidence" value="ECO:0007669"/>
    <property type="project" value="InterPro"/>
</dbReference>
<dbReference type="SMART" id="SM01180">
    <property type="entry name" value="DWNN"/>
    <property type="match status" value="1"/>
</dbReference>
<feature type="compositionally biased region" description="Basic and acidic residues" evidence="4">
    <location>
        <begin position="1153"/>
        <end position="1170"/>
    </location>
</feature>
<dbReference type="PROSITE" id="PS50089">
    <property type="entry name" value="ZF_RING_2"/>
    <property type="match status" value="1"/>
</dbReference>
<dbReference type="PANTHER" id="PTHR14134:SF2">
    <property type="entry name" value="E3 UBIQUITIN-PROTEIN LIGASE RAD18"/>
    <property type="match status" value="1"/>
</dbReference>
<dbReference type="GO" id="GO:0005634">
    <property type="term" value="C:nucleus"/>
    <property type="evidence" value="ECO:0007669"/>
    <property type="project" value="TreeGrafter"/>
</dbReference>
<protein>
    <recommendedName>
        <fullName evidence="9">E3 ubiquitin-protein ligase RBBP6</fullName>
    </recommendedName>
</protein>
<dbReference type="InterPro" id="IPR014891">
    <property type="entry name" value="DWNN_domain"/>
</dbReference>
<feature type="region of interest" description="Disordered" evidence="4">
    <location>
        <begin position="581"/>
        <end position="1251"/>
    </location>
</feature>
<feature type="compositionally biased region" description="Low complexity" evidence="4">
    <location>
        <begin position="103"/>
        <end position="127"/>
    </location>
</feature>
<dbReference type="GO" id="GO:0006513">
    <property type="term" value="P:protein monoubiquitination"/>
    <property type="evidence" value="ECO:0007669"/>
    <property type="project" value="InterPro"/>
</dbReference>
<feature type="region of interest" description="Disordered" evidence="4">
    <location>
        <begin position="363"/>
        <end position="485"/>
    </location>
</feature>
<keyword evidence="1 3" id="KW-0863">Zinc-finger</keyword>
<feature type="domain" description="RING-type" evidence="5">
    <location>
        <begin position="298"/>
        <end position="339"/>
    </location>
</feature>
<evidence type="ECO:0000256" key="1">
    <source>
        <dbReference type="ARBA" id="ARBA00022771"/>
    </source>
</evidence>
<evidence type="ECO:0000256" key="4">
    <source>
        <dbReference type="SAM" id="MobiDB-lite"/>
    </source>
</evidence>
<dbReference type="InterPro" id="IPR013083">
    <property type="entry name" value="Znf_RING/FYVE/PHD"/>
</dbReference>
<gene>
    <name evidence="7" type="ORF">BV898_03755</name>
</gene>
<feature type="region of interest" description="Disordered" evidence="4">
    <location>
        <begin position="103"/>
        <end position="136"/>
    </location>
</feature>
<feature type="compositionally biased region" description="Low complexity" evidence="4">
    <location>
        <begin position="466"/>
        <end position="476"/>
    </location>
</feature>
<accession>A0A1W0X4P3</accession>
<feature type="compositionally biased region" description="Basic and acidic residues" evidence="4">
    <location>
        <begin position="363"/>
        <end position="375"/>
    </location>
</feature>
<dbReference type="OrthoDB" id="106784at2759"/>
<dbReference type="PANTHER" id="PTHR14134">
    <property type="entry name" value="E3 UBIQUITIN-PROTEIN LIGASE RAD18"/>
    <property type="match status" value="1"/>
</dbReference>
<evidence type="ECO:0000259" key="5">
    <source>
        <dbReference type="PROSITE" id="PS50089"/>
    </source>
</evidence>
<organism evidence="7 8">
    <name type="scientific">Hypsibius exemplaris</name>
    <name type="common">Freshwater tardigrade</name>
    <dbReference type="NCBI Taxonomy" id="2072580"/>
    <lineage>
        <taxon>Eukaryota</taxon>
        <taxon>Metazoa</taxon>
        <taxon>Ecdysozoa</taxon>
        <taxon>Tardigrada</taxon>
        <taxon>Eutardigrada</taxon>
        <taxon>Parachela</taxon>
        <taxon>Hypsibioidea</taxon>
        <taxon>Hypsibiidae</taxon>
        <taxon>Hypsibius</taxon>
    </lineage>
</organism>
<sequence length="1251" mass="137595">MVMADAVIHFRFKNEKDSDVKKFPFAGAATTVRELKDYITQKHRLDNPSTRPDKRQAPSELSIENLETGLVYISDETDIPNGTTVIVSRKLAGGEGSSSDVAAQAAAAAVEQQQPASDSSPASSQSQLAKPPVPRKVIKRTGSDLNEAYFYKDSDAAVNGGLATGGLSDPKWVELGFVGKIKQDTNLSECTWLLEKNQSYALQYQCLLYYDHTVYVHRASRASSTAYCTKCQVKGHWANACTAAMDYNSPVGGGMHRRNGGVRAPTVLASTVTTNPQAYASVPVDSGEYEDIPPELRCGICQGLIRDAVTMPCCDKSFCDSCVQNLLISDTGSVCPNCKAEVQLDSCTANSLLRDSVAKWEREMQVKRQKRKDDVLSAGRSASDGIKKEPTTSPANAAHPLNHGGTRPNFYNRNQAMSTSRSEGGNQQFVRGQQQNDGPRSANEPMRIGSVLGRSNPSSVTASMFQQPPQQQQQQQRIPSSGGFPLASTNFMGNTVQQRLRGDIRPPANPMPFFPPPFSDFSGFMGAAGFPMDPSSFTAMRRLPSHAAYMARMGYGAFMGVPGGAQSVAMQQQLQRSLAAQAQQQQQQQSGGGVSSLPNLRITRTPNQQPKVPVQSPFDSSSSSQDRRSSPDKPSSRSDDYRDKDRRDKEDDRRRGGDDRSKYDDRDRRSGEKRRSSHDDRRSPDQRSRRDVSPRDRGSKRPRVDSPDRRSDVKKESSGGSSSLSSRMDGGSKQAMEKERERSRKEITPPSKVASSSRAMEKEKEVLRDVKSEKPDHRSVRLRELEPLRPEEKETRPKLQQPDESREVRIKQEEKETSTRPKASEEKVAVESPAPPSAKVKIEAPSSTPPPSSTAARPTIRKDTGSFFKDAAGRTERAAPTKTTEQPVSAAAPKKDSPPPAVRVLIRAPSPGPVTVPVKTSTSTTEEQGNASDHSDTAVKERSGESKKERSSKKDKSSRSSRKDKDRKPSKSSREKRARSASSEKRSTKRRSDKKRSAPEDDGVFLGHIQHPDGVEVDDGTAGEHRDEQQPPVRSEKRSHKSSRSSRKDKESKSSRNRSPSRESRKRESRRNSENDEMSSERSKKSSHKSSKSSRNKEKYSKSSNEKTADGDAVDSASSSLRKDKTVQDARVMLDEKRRQDSSAGRLNGGGRGSDRDSQEYERISSRKSDQAGSGDADEDAGGGGKSSKSTRHKSKSKKDKSSKSSRGEKHSSRSSPSGEKRHKKKKHRRDKRETGDGGRSPAGDDDDRQE</sequence>